<dbReference type="Proteomes" id="UP000736335">
    <property type="component" value="Unassembled WGS sequence"/>
</dbReference>
<dbReference type="EMBL" id="WIUZ02000011">
    <property type="protein sequence ID" value="KAF9782946.1"/>
    <property type="molecule type" value="Genomic_DNA"/>
</dbReference>
<organism evidence="2 3">
    <name type="scientific">Thelephora terrestris</name>
    <dbReference type="NCBI Taxonomy" id="56493"/>
    <lineage>
        <taxon>Eukaryota</taxon>
        <taxon>Fungi</taxon>
        <taxon>Dikarya</taxon>
        <taxon>Basidiomycota</taxon>
        <taxon>Agaricomycotina</taxon>
        <taxon>Agaricomycetes</taxon>
        <taxon>Thelephorales</taxon>
        <taxon>Thelephoraceae</taxon>
        <taxon>Thelephora</taxon>
    </lineage>
</organism>
<keyword evidence="3" id="KW-1185">Reference proteome</keyword>
<sequence length="147" mass="16195">MTSPETADSPQIELLKSFIEGFKTIDIDRIAKTLHKDHRRITYPKSLGVSEQTKEETPIEPPPTIKSTPQATIHSIIEAPGKVVVHLTSKVNTAIGVQFNREMILIAHAAPDDDGSLKLKQVEEFTDSQAYLDFFKAVTAAKAREGA</sequence>
<reference evidence="2" key="2">
    <citation type="submission" date="2020-11" db="EMBL/GenBank/DDBJ databases">
        <authorList>
            <consortium name="DOE Joint Genome Institute"/>
            <person name="Kuo A."/>
            <person name="Miyauchi S."/>
            <person name="Kiss E."/>
            <person name="Drula E."/>
            <person name="Kohler A."/>
            <person name="Sanchez-Garcia M."/>
            <person name="Andreopoulos B."/>
            <person name="Barry K.W."/>
            <person name="Bonito G."/>
            <person name="Buee M."/>
            <person name="Carver A."/>
            <person name="Chen C."/>
            <person name="Cichocki N."/>
            <person name="Clum A."/>
            <person name="Culley D."/>
            <person name="Crous P.W."/>
            <person name="Fauchery L."/>
            <person name="Girlanda M."/>
            <person name="Hayes R."/>
            <person name="Keri Z."/>
            <person name="Labutti K."/>
            <person name="Lipzen A."/>
            <person name="Lombard V."/>
            <person name="Magnuson J."/>
            <person name="Maillard F."/>
            <person name="Morin E."/>
            <person name="Murat C."/>
            <person name="Nolan M."/>
            <person name="Ohm R."/>
            <person name="Pangilinan J."/>
            <person name="Pereira M."/>
            <person name="Perotto S."/>
            <person name="Peter M."/>
            <person name="Riley R."/>
            <person name="Sitrit Y."/>
            <person name="Stielow B."/>
            <person name="Szollosi G."/>
            <person name="Zifcakova L."/>
            <person name="Stursova M."/>
            <person name="Spatafora J.W."/>
            <person name="Tedersoo L."/>
            <person name="Vaario L.-M."/>
            <person name="Yamada A."/>
            <person name="Yan M."/>
            <person name="Wang P."/>
            <person name="Xu J."/>
            <person name="Bruns T."/>
            <person name="Baldrian P."/>
            <person name="Vilgalys R."/>
            <person name="Henrissat B."/>
            <person name="Grigoriev I.V."/>
            <person name="Hibbett D."/>
            <person name="Nagy L.G."/>
            <person name="Martin F.M."/>
        </authorList>
    </citation>
    <scope>NUCLEOTIDE SEQUENCE</scope>
    <source>
        <strain evidence="2">UH-Tt-Lm1</strain>
    </source>
</reference>
<evidence type="ECO:0000256" key="1">
    <source>
        <dbReference type="SAM" id="MobiDB-lite"/>
    </source>
</evidence>
<proteinExistence type="predicted"/>
<evidence type="ECO:0000313" key="2">
    <source>
        <dbReference type="EMBL" id="KAF9782946.1"/>
    </source>
</evidence>
<accession>A0A9P6HAU4</accession>
<dbReference type="AlphaFoldDB" id="A0A9P6HAU4"/>
<comment type="caution">
    <text evidence="2">The sequence shown here is derived from an EMBL/GenBank/DDBJ whole genome shotgun (WGS) entry which is preliminary data.</text>
</comment>
<gene>
    <name evidence="2" type="ORF">BJ322DRAFT_1022463</name>
</gene>
<protein>
    <submittedName>
        <fullName evidence="2">Uncharacterized protein</fullName>
    </submittedName>
</protein>
<reference evidence="2" key="1">
    <citation type="journal article" date="2020" name="Nat. Commun.">
        <title>Large-scale genome sequencing of mycorrhizal fungi provides insights into the early evolution of symbiotic traits.</title>
        <authorList>
            <person name="Miyauchi S."/>
            <person name="Kiss E."/>
            <person name="Kuo A."/>
            <person name="Drula E."/>
            <person name="Kohler A."/>
            <person name="Sanchez-Garcia M."/>
            <person name="Morin E."/>
            <person name="Andreopoulos B."/>
            <person name="Barry K.W."/>
            <person name="Bonito G."/>
            <person name="Buee M."/>
            <person name="Carver A."/>
            <person name="Chen C."/>
            <person name="Cichocki N."/>
            <person name="Clum A."/>
            <person name="Culley D."/>
            <person name="Crous P.W."/>
            <person name="Fauchery L."/>
            <person name="Girlanda M."/>
            <person name="Hayes R.D."/>
            <person name="Keri Z."/>
            <person name="LaButti K."/>
            <person name="Lipzen A."/>
            <person name="Lombard V."/>
            <person name="Magnuson J."/>
            <person name="Maillard F."/>
            <person name="Murat C."/>
            <person name="Nolan M."/>
            <person name="Ohm R.A."/>
            <person name="Pangilinan J."/>
            <person name="Pereira M.F."/>
            <person name="Perotto S."/>
            <person name="Peter M."/>
            <person name="Pfister S."/>
            <person name="Riley R."/>
            <person name="Sitrit Y."/>
            <person name="Stielow J.B."/>
            <person name="Szollosi G."/>
            <person name="Zifcakova L."/>
            <person name="Stursova M."/>
            <person name="Spatafora J.W."/>
            <person name="Tedersoo L."/>
            <person name="Vaario L.M."/>
            <person name="Yamada A."/>
            <person name="Yan M."/>
            <person name="Wang P."/>
            <person name="Xu J."/>
            <person name="Bruns T."/>
            <person name="Baldrian P."/>
            <person name="Vilgalys R."/>
            <person name="Dunand C."/>
            <person name="Henrissat B."/>
            <person name="Grigoriev I.V."/>
            <person name="Hibbett D."/>
            <person name="Nagy L.G."/>
            <person name="Martin F.M."/>
        </authorList>
    </citation>
    <scope>NUCLEOTIDE SEQUENCE</scope>
    <source>
        <strain evidence="2">UH-Tt-Lm1</strain>
    </source>
</reference>
<name>A0A9P6HAU4_9AGAM</name>
<evidence type="ECO:0000313" key="3">
    <source>
        <dbReference type="Proteomes" id="UP000736335"/>
    </source>
</evidence>
<feature type="region of interest" description="Disordered" evidence="1">
    <location>
        <begin position="45"/>
        <end position="68"/>
    </location>
</feature>
<dbReference type="OrthoDB" id="3758478at2759"/>